<dbReference type="SUPFAM" id="SSF58069">
    <property type="entry name" value="Virus ectodomain"/>
    <property type="match status" value="1"/>
</dbReference>
<dbReference type="GO" id="GO:0016020">
    <property type="term" value="C:membrane"/>
    <property type="evidence" value="ECO:0007669"/>
    <property type="project" value="UniProtKB-SubCell"/>
</dbReference>
<dbReference type="PANTHER" id="PTHR10424">
    <property type="entry name" value="VIRAL ENVELOPE PROTEIN"/>
    <property type="match status" value="1"/>
</dbReference>
<dbReference type="VEuPathDB" id="HostDB:LOC118651777"/>
<keyword evidence="10" id="KW-1185">Reference proteome</keyword>
<feature type="chain" id="PRO_5029635839" description="Syncytin 1" evidence="8">
    <location>
        <begin position="38"/>
        <end position="594"/>
    </location>
</feature>
<evidence type="ECO:0000313" key="10">
    <source>
        <dbReference type="Proteomes" id="UP000527355"/>
    </source>
</evidence>
<evidence type="ECO:0000256" key="8">
    <source>
        <dbReference type="SAM" id="SignalP"/>
    </source>
</evidence>
<evidence type="ECO:0000256" key="5">
    <source>
        <dbReference type="ARBA" id="ARBA00023136"/>
    </source>
</evidence>
<keyword evidence="6" id="KW-1015">Disulfide bond</keyword>
<dbReference type="AlphaFoldDB" id="A0A7J7RG16"/>
<feature type="transmembrane region" description="Helical" evidence="7">
    <location>
        <begin position="534"/>
        <end position="556"/>
    </location>
</feature>
<protein>
    <recommendedName>
        <fullName evidence="11">Syncytin 1</fullName>
    </recommendedName>
</protein>
<keyword evidence="3 8" id="KW-0732">Signal</keyword>
<dbReference type="PANTHER" id="PTHR10424:SF75">
    <property type="entry name" value="ENDOGENOUS RETROVIRUS GROUP S71 MEMBER 1 ENV POLYPROTEIN"/>
    <property type="match status" value="1"/>
</dbReference>
<evidence type="ECO:0008006" key="11">
    <source>
        <dbReference type="Google" id="ProtNLM"/>
    </source>
</evidence>
<evidence type="ECO:0000256" key="1">
    <source>
        <dbReference type="ARBA" id="ARBA00004167"/>
    </source>
</evidence>
<dbReference type="CDD" id="cd09851">
    <property type="entry name" value="HTLV-1-like_HR1-HR2"/>
    <property type="match status" value="1"/>
</dbReference>
<gene>
    <name evidence="9" type="ORF">mMyoMyo1_010355</name>
</gene>
<dbReference type="Gene3D" id="1.10.287.210">
    <property type="match status" value="1"/>
</dbReference>
<organism evidence="9 10">
    <name type="scientific">Myotis myotis</name>
    <name type="common">Greater mouse-eared bat</name>
    <name type="synonym">Vespertilio myotis</name>
    <dbReference type="NCBI Taxonomy" id="51298"/>
    <lineage>
        <taxon>Eukaryota</taxon>
        <taxon>Metazoa</taxon>
        <taxon>Chordata</taxon>
        <taxon>Craniata</taxon>
        <taxon>Vertebrata</taxon>
        <taxon>Euteleostomi</taxon>
        <taxon>Mammalia</taxon>
        <taxon>Eutheria</taxon>
        <taxon>Laurasiatheria</taxon>
        <taxon>Chiroptera</taxon>
        <taxon>Yangochiroptera</taxon>
        <taxon>Vespertilionidae</taxon>
        <taxon>Myotis</taxon>
    </lineage>
</organism>
<name>A0A7J7RG16_MYOMY</name>
<feature type="signal peptide" evidence="8">
    <location>
        <begin position="1"/>
        <end position="37"/>
    </location>
</feature>
<evidence type="ECO:0000313" key="9">
    <source>
        <dbReference type="EMBL" id="KAF6274944.1"/>
    </source>
</evidence>
<dbReference type="Pfam" id="PF00429">
    <property type="entry name" value="TLV_coat"/>
    <property type="match status" value="1"/>
</dbReference>
<keyword evidence="4 7" id="KW-1133">Transmembrane helix</keyword>
<dbReference type="InterPro" id="IPR018154">
    <property type="entry name" value="TLV/ENV_coat_polyprotein"/>
</dbReference>
<keyword evidence="5 7" id="KW-0472">Membrane</keyword>
<accession>A0A7J7RG16</accession>
<dbReference type="EMBL" id="JABWUV010000028">
    <property type="protein sequence ID" value="KAF6274944.1"/>
    <property type="molecule type" value="Genomic_DNA"/>
</dbReference>
<evidence type="ECO:0000256" key="6">
    <source>
        <dbReference type="ARBA" id="ARBA00023157"/>
    </source>
</evidence>
<dbReference type="Proteomes" id="UP000527355">
    <property type="component" value="Unassembled WGS sequence"/>
</dbReference>
<evidence type="ECO:0000256" key="2">
    <source>
        <dbReference type="ARBA" id="ARBA00022692"/>
    </source>
</evidence>
<reference evidence="9 10" key="1">
    <citation type="journal article" date="2020" name="Nature">
        <title>Six reference-quality genomes reveal evolution of bat adaptations.</title>
        <authorList>
            <person name="Jebb D."/>
            <person name="Huang Z."/>
            <person name="Pippel M."/>
            <person name="Hughes G.M."/>
            <person name="Lavrichenko K."/>
            <person name="Devanna P."/>
            <person name="Winkler S."/>
            <person name="Jermiin L.S."/>
            <person name="Skirmuntt E.C."/>
            <person name="Katzourakis A."/>
            <person name="Burkitt-Gray L."/>
            <person name="Ray D.A."/>
            <person name="Sullivan K.A.M."/>
            <person name="Roscito J.G."/>
            <person name="Kirilenko B.M."/>
            <person name="Davalos L.M."/>
            <person name="Corthals A.P."/>
            <person name="Power M.L."/>
            <person name="Jones G."/>
            <person name="Ransome R.D."/>
            <person name="Dechmann D.K.N."/>
            <person name="Locatelli A.G."/>
            <person name="Puechmaille S.J."/>
            <person name="Fedrigo O."/>
            <person name="Jarvis E.D."/>
            <person name="Hiller M."/>
            <person name="Vernes S.C."/>
            <person name="Myers E.W."/>
            <person name="Teeling E.C."/>
        </authorList>
    </citation>
    <scope>NUCLEOTIDE SEQUENCE [LARGE SCALE GENOMIC DNA]</scope>
    <source>
        <strain evidence="9">MMyoMyo1</strain>
        <tissue evidence="9">Flight muscle</tissue>
    </source>
</reference>
<evidence type="ECO:0000256" key="7">
    <source>
        <dbReference type="SAM" id="Phobius"/>
    </source>
</evidence>
<evidence type="ECO:0000256" key="3">
    <source>
        <dbReference type="ARBA" id="ARBA00022729"/>
    </source>
</evidence>
<evidence type="ECO:0000256" key="4">
    <source>
        <dbReference type="ARBA" id="ARBA00022989"/>
    </source>
</evidence>
<comment type="subcellular location">
    <subcellularLocation>
        <location evidence="1">Membrane</location>
        <topology evidence="1">Single-pass membrane protein</topology>
    </subcellularLocation>
</comment>
<comment type="caution">
    <text evidence="9">The sequence shown here is derived from an EMBL/GenBank/DDBJ whole genome shotgun (WGS) entry which is preliminary data.</text>
</comment>
<proteinExistence type="predicted"/>
<keyword evidence="2 7" id="KW-0812">Transmembrane</keyword>
<sequence>MANQPDRRPTQDQVNPGGEGIITLLLLLATLPHPSEGGLEPPPNTQDLVRELYGSPCDCTGGSTGVTPSQYSQTTDCGSKTAYLTFKALTGGGFKQGWKCVSKPKIILPEKGKPGPCPSNCQMATEMHSTCYREVQQCTHTDGKIYLTAILQRTYSGSFGGDWDTSNSQGYSKLAQASCRGNLGQASCWSPRAPIHVSDGGGPTDRVREAEVQEQIEKMIHSLYPPLRYHPLALRKPRDIDLDAQTSDILEATLRALNGSNPSLAADCWLCMTLGTAMPLALPTGNSSIQEAGSCSLTLPFRIQPVRFNTSLCFRGLFQNNSYDLDVGYQTFSECTQVSNHSTPLCPAPGQVFVCGGSLAFTALPVNWTGLCIQAIILPDIDIIPGEEPVPLPSLDYIAGRSKRAIQFIPLLLGLGVSGAVASGSAGPGVAVHAYTKLSNQLIDDQALSGTINDLQDQIDSLPEVVLQNRRGLDLLTAEQGGICLALQERCCFYANKSGIVRDKIKKLQEDLVKRRKELSDNPLWSSFNGLLPYLLPLLGLLLGLILMLTIAPCIFRSIANMIQARTQDLKILALCVQYQNRAMDEESESESKV</sequence>